<comment type="similarity">
    <text evidence="2">Belongs to the major facilitator superfamily. Sugar transporter (TC 2.A.1.1) family.</text>
</comment>
<keyword evidence="4 8" id="KW-0812">Transmembrane</keyword>
<feature type="compositionally biased region" description="Basic residues" evidence="7">
    <location>
        <begin position="528"/>
        <end position="537"/>
    </location>
</feature>
<dbReference type="Pfam" id="PF00083">
    <property type="entry name" value="Sugar_tr"/>
    <property type="match status" value="1"/>
</dbReference>
<comment type="caution">
    <text evidence="10">The sequence shown here is derived from an EMBL/GenBank/DDBJ whole genome shotgun (WGS) entry which is preliminary data.</text>
</comment>
<evidence type="ECO:0000259" key="9">
    <source>
        <dbReference type="PROSITE" id="PS50850"/>
    </source>
</evidence>
<dbReference type="Gene3D" id="1.20.1250.20">
    <property type="entry name" value="MFS general substrate transporter like domains"/>
    <property type="match status" value="1"/>
</dbReference>
<dbReference type="InterPro" id="IPR036259">
    <property type="entry name" value="MFS_trans_sf"/>
</dbReference>
<feature type="domain" description="Major facilitator superfamily (MFS) profile" evidence="9">
    <location>
        <begin position="24"/>
        <end position="476"/>
    </location>
</feature>
<dbReference type="InterPro" id="IPR005828">
    <property type="entry name" value="MFS_sugar_transport-like"/>
</dbReference>
<keyword evidence="5 8" id="KW-1133">Transmembrane helix</keyword>
<evidence type="ECO:0000256" key="3">
    <source>
        <dbReference type="ARBA" id="ARBA00022448"/>
    </source>
</evidence>
<sequence length="537" mass="58802">MPNPPSRMGEGSSIFPVVSKEHEIVLFSSTAIALYGYDQGMMSLINTNKSYLHTMNISEESPIVGIIVSVYYLGCTIGAVISSKLADKEGRKPSIFVCLATTTLGNILMFISGLSSLAPSGSSSWNGKAIICMLFGRVVMGLGVGGIDVVIPVYSSELSSDGARGKALAQEFQMNIFGLLMAYTINLGITIALGKQNQWAWRVPIIVMQVFPVLLMSVISQLPETPRWLMSQDHKEDAKNALEEIHGKDEAKNKFDELKRVHDDEGSESVGYWDMLLPGGSQFHPTMVTIMGQVNQALTGYGAVSVYGPQIFGLLNFPTRKAEILTLGNYISYFFFMTLAWLLIDVHGRRKLMVWGSVGLSGSFLLLTLFGGLAQSPKIPDLAVEIPGGITLFFATAVFGIGWLATVWLIPTEIYPSTARAQGAAVSVIVWGLANFAITLLTPIGFNNLKYWLFLVFAVTNAFAGWWTWRYSPESGGRSFEENQEFFEAAAKEGSWLVRRVDGGSFQLMPKDSSSEEEEDGDGVRSPLLRRRTGGKR</sequence>
<accession>A0A9P7YKB6</accession>
<dbReference type="PROSITE" id="PS50850">
    <property type="entry name" value="MFS"/>
    <property type="match status" value="1"/>
</dbReference>
<dbReference type="PROSITE" id="PS00217">
    <property type="entry name" value="SUGAR_TRANSPORT_2"/>
    <property type="match status" value="1"/>
</dbReference>
<proteinExistence type="inferred from homology"/>
<feature type="transmembrane region" description="Helical" evidence="8">
    <location>
        <begin position="423"/>
        <end position="445"/>
    </location>
</feature>
<dbReference type="SUPFAM" id="SSF103473">
    <property type="entry name" value="MFS general substrate transporter"/>
    <property type="match status" value="1"/>
</dbReference>
<dbReference type="InterPro" id="IPR003663">
    <property type="entry name" value="Sugar/inositol_transpt"/>
</dbReference>
<evidence type="ECO:0000256" key="8">
    <source>
        <dbReference type="SAM" id="Phobius"/>
    </source>
</evidence>
<gene>
    <name evidence="10" type="ORF">BJ875DRAFT_460038</name>
</gene>
<dbReference type="PANTHER" id="PTHR48022">
    <property type="entry name" value="PLASTIDIC GLUCOSE TRANSPORTER 4"/>
    <property type="match status" value="1"/>
</dbReference>
<feature type="transmembrane region" description="Helical" evidence="8">
    <location>
        <begin position="353"/>
        <end position="374"/>
    </location>
</feature>
<evidence type="ECO:0000256" key="7">
    <source>
        <dbReference type="SAM" id="MobiDB-lite"/>
    </source>
</evidence>
<feature type="transmembrane region" description="Helical" evidence="8">
    <location>
        <begin position="63"/>
        <end position="82"/>
    </location>
</feature>
<name>A0A9P7YKB6_9HELO</name>
<dbReference type="PANTHER" id="PTHR48022:SF68">
    <property type="entry name" value="MAJOR FACILITATOR SUPERFAMILY (MFS) PROFILE DOMAIN-CONTAINING PROTEIN-RELATED"/>
    <property type="match status" value="1"/>
</dbReference>
<feature type="transmembrane region" description="Helical" evidence="8">
    <location>
        <begin position="324"/>
        <end position="344"/>
    </location>
</feature>
<keyword evidence="11" id="KW-1185">Reference proteome</keyword>
<dbReference type="InterPro" id="IPR005829">
    <property type="entry name" value="Sugar_transporter_CS"/>
</dbReference>
<evidence type="ECO:0000256" key="5">
    <source>
        <dbReference type="ARBA" id="ARBA00022989"/>
    </source>
</evidence>
<evidence type="ECO:0000313" key="11">
    <source>
        <dbReference type="Proteomes" id="UP000824998"/>
    </source>
</evidence>
<feature type="transmembrane region" description="Helical" evidence="8">
    <location>
        <begin position="451"/>
        <end position="469"/>
    </location>
</feature>
<dbReference type="Proteomes" id="UP000824998">
    <property type="component" value="Unassembled WGS sequence"/>
</dbReference>
<dbReference type="EMBL" id="MU251443">
    <property type="protein sequence ID" value="KAG9235061.1"/>
    <property type="molecule type" value="Genomic_DNA"/>
</dbReference>
<dbReference type="InterPro" id="IPR020846">
    <property type="entry name" value="MFS_dom"/>
</dbReference>
<feature type="transmembrane region" description="Helical" evidence="8">
    <location>
        <begin position="174"/>
        <end position="193"/>
    </location>
</feature>
<evidence type="ECO:0000313" key="10">
    <source>
        <dbReference type="EMBL" id="KAG9235061.1"/>
    </source>
</evidence>
<feature type="transmembrane region" description="Helical" evidence="8">
    <location>
        <begin position="386"/>
        <end position="411"/>
    </location>
</feature>
<keyword evidence="6 8" id="KW-0472">Membrane</keyword>
<protein>
    <submittedName>
        <fullName evidence="10">General substrate transporter</fullName>
    </submittedName>
</protein>
<comment type="subcellular location">
    <subcellularLocation>
        <location evidence="1">Membrane</location>
        <topology evidence="1">Multi-pass membrane protein</topology>
    </subcellularLocation>
</comment>
<reference evidence="10" key="1">
    <citation type="journal article" date="2021" name="IMA Fungus">
        <title>Genomic characterization of three marine fungi, including Emericellopsis atlantica sp. nov. with signatures of a generalist lifestyle and marine biomass degradation.</title>
        <authorList>
            <person name="Hagestad O.C."/>
            <person name="Hou L."/>
            <person name="Andersen J.H."/>
            <person name="Hansen E.H."/>
            <person name="Altermark B."/>
            <person name="Li C."/>
            <person name="Kuhnert E."/>
            <person name="Cox R.J."/>
            <person name="Crous P.W."/>
            <person name="Spatafora J.W."/>
            <person name="Lail K."/>
            <person name="Amirebrahimi M."/>
            <person name="Lipzen A."/>
            <person name="Pangilinan J."/>
            <person name="Andreopoulos W."/>
            <person name="Hayes R.D."/>
            <person name="Ng V."/>
            <person name="Grigoriev I.V."/>
            <person name="Jackson S.A."/>
            <person name="Sutton T.D.S."/>
            <person name="Dobson A.D.W."/>
            <person name="Rama T."/>
        </authorList>
    </citation>
    <scope>NUCLEOTIDE SEQUENCE</scope>
    <source>
        <strain evidence="10">TRa018bII</strain>
    </source>
</reference>
<evidence type="ECO:0000256" key="6">
    <source>
        <dbReference type="ARBA" id="ARBA00023136"/>
    </source>
</evidence>
<organism evidence="10 11">
    <name type="scientific">Amylocarpus encephaloides</name>
    <dbReference type="NCBI Taxonomy" id="45428"/>
    <lineage>
        <taxon>Eukaryota</taxon>
        <taxon>Fungi</taxon>
        <taxon>Dikarya</taxon>
        <taxon>Ascomycota</taxon>
        <taxon>Pezizomycotina</taxon>
        <taxon>Leotiomycetes</taxon>
        <taxon>Helotiales</taxon>
        <taxon>Helotiales incertae sedis</taxon>
        <taxon>Amylocarpus</taxon>
    </lineage>
</organism>
<dbReference type="InterPro" id="IPR050360">
    <property type="entry name" value="MFS_Sugar_Transporters"/>
</dbReference>
<evidence type="ECO:0000256" key="2">
    <source>
        <dbReference type="ARBA" id="ARBA00010992"/>
    </source>
</evidence>
<dbReference type="OrthoDB" id="2544694at2759"/>
<dbReference type="AlphaFoldDB" id="A0A9P7YKB6"/>
<dbReference type="GO" id="GO:0016020">
    <property type="term" value="C:membrane"/>
    <property type="evidence" value="ECO:0007669"/>
    <property type="project" value="UniProtKB-SubCell"/>
</dbReference>
<evidence type="ECO:0000256" key="1">
    <source>
        <dbReference type="ARBA" id="ARBA00004141"/>
    </source>
</evidence>
<feature type="region of interest" description="Disordered" evidence="7">
    <location>
        <begin position="507"/>
        <end position="537"/>
    </location>
</feature>
<dbReference type="PRINTS" id="PR00171">
    <property type="entry name" value="SUGRTRNSPORT"/>
</dbReference>
<feature type="transmembrane region" description="Helical" evidence="8">
    <location>
        <begin position="94"/>
        <end position="117"/>
    </location>
</feature>
<keyword evidence="3" id="KW-0813">Transport</keyword>
<evidence type="ECO:0000256" key="4">
    <source>
        <dbReference type="ARBA" id="ARBA00022692"/>
    </source>
</evidence>
<feature type="transmembrane region" description="Helical" evidence="8">
    <location>
        <begin position="129"/>
        <end position="154"/>
    </location>
</feature>
<dbReference type="GO" id="GO:0005351">
    <property type="term" value="F:carbohydrate:proton symporter activity"/>
    <property type="evidence" value="ECO:0007669"/>
    <property type="project" value="TreeGrafter"/>
</dbReference>
<feature type="transmembrane region" description="Helical" evidence="8">
    <location>
        <begin position="205"/>
        <end position="222"/>
    </location>
</feature>